<dbReference type="KEGG" id="rvi:RVIR1_07580"/>
<dbReference type="SUPFAM" id="SSF52540">
    <property type="entry name" value="P-loop containing nucleoside triphosphate hydrolases"/>
    <property type="match status" value="1"/>
</dbReference>
<evidence type="ECO:0000256" key="7">
    <source>
        <dbReference type="ARBA" id="ARBA00049244"/>
    </source>
</evidence>
<feature type="domain" description="DNA polymerase III delta subunit C-terminal" evidence="8">
    <location>
        <begin position="220"/>
        <end position="321"/>
    </location>
</feature>
<reference evidence="9 10" key="1">
    <citation type="submission" date="2017-03" db="EMBL/GenBank/DDBJ databases">
        <title>The genome sequence of Candidatus Rickettsiella viridis.</title>
        <authorList>
            <person name="Nikoh N."/>
            <person name="Tsuchida T."/>
            <person name="Yamaguchi K."/>
            <person name="Maeda T."/>
            <person name="Shigenobu S."/>
            <person name="Fukatsu T."/>
        </authorList>
    </citation>
    <scope>NUCLEOTIDE SEQUENCE [LARGE SCALE GENOMIC DNA]</scope>
    <source>
        <strain evidence="9 10">Ap-RA04</strain>
    </source>
</reference>
<dbReference type="NCBIfam" id="NF004310">
    <property type="entry name" value="PRK05707.1"/>
    <property type="match status" value="1"/>
</dbReference>
<dbReference type="EMBL" id="AP018005">
    <property type="protein sequence ID" value="BBB15247.1"/>
    <property type="molecule type" value="Genomic_DNA"/>
</dbReference>
<dbReference type="GO" id="GO:0006261">
    <property type="term" value="P:DNA-templated DNA replication"/>
    <property type="evidence" value="ECO:0007669"/>
    <property type="project" value="TreeGrafter"/>
</dbReference>
<evidence type="ECO:0000313" key="10">
    <source>
        <dbReference type="Proteomes" id="UP000282483"/>
    </source>
</evidence>
<evidence type="ECO:0000256" key="6">
    <source>
        <dbReference type="ARBA" id="ARBA00022932"/>
    </source>
</evidence>
<dbReference type="PANTHER" id="PTHR11669">
    <property type="entry name" value="REPLICATION FACTOR C / DNA POLYMERASE III GAMMA-TAU SUBUNIT"/>
    <property type="match status" value="1"/>
</dbReference>
<dbReference type="Pfam" id="PF13177">
    <property type="entry name" value="DNA_pol3_delta2"/>
    <property type="match status" value="1"/>
</dbReference>
<evidence type="ECO:0000259" key="8">
    <source>
        <dbReference type="Pfam" id="PF09115"/>
    </source>
</evidence>
<dbReference type="GO" id="GO:0003677">
    <property type="term" value="F:DNA binding"/>
    <property type="evidence" value="ECO:0007669"/>
    <property type="project" value="InterPro"/>
</dbReference>
<comment type="catalytic activity">
    <reaction evidence="7">
        <text>DNA(n) + a 2'-deoxyribonucleoside 5'-triphosphate = DNA(n+1) + diphosphate</text>
        <dbReference type="Rhea" id="RHEA:22508"/>
        <dbReference type="Rhea" id="RHEA-COMP:17339"/>
        <dbReference type="Rhea" id="RHEA-COMP:17340"/>
        <dbReference type="ChEBI" id="CHEBI:33019"/>
        <dbReference type="ChEBI" id="CHEBI:61560"/>
        <dbReference type="ChEBI" id="CHEBI:173112"/>
        <dbReference type="EC" id="2.7.7.7"/>
    </reaction>
</comment>
<keyword evidence="3" id="KW-0808">Transferase</keyword>
<sequence length="330" mass="37087">MPSNPLQNSLLPWQQQQWTDLYQLHSTNRLPHALLFTGQSGLGKYALAIQFAKSLLCKATTTPVHACYTCKSCLLVAAQTHPDLTCIVPESAAKSIKIEQIRHIIQHSNQTTQSAYKIIIINPAESLLVGASNALLKNLEEPTDRTLFILISDKPGLLLPTIRSRCQFIRFTPPALSLAKSWISQQLADETDDTIDSLYHLANGGPLKALEYAETGTHKLYADLLLALTQLYKKEIDPIKLTENYSKTDLSMLLHCLMKIVSDLIKCHFISEDHTIPLRSLAHRLDPTFLLNFFDQLIELQQHTKVALNQALLLEDLFCHWSLQGEICTP</sequence>
<dbReference type="OrthoDB" id="9811073at2"/>
<keyword evidence="4" id="KW-0548">Nucleotidyltransferase</keyword>
<dbReference type="InterPro" id="IPR004622">
    <property type="entry name" value="DNA_pol_HolB"/>
</dbReference>
<dbReference type="InterPro" id="IPR027417">
    <property type="entry name" value="P-loop_NTPase"/>
</dbReference>
<proteinExistence type="predicted"/>
<evidence type="ECO:0000256" key="3">
    <source>
        <dbReference type="ARBA" id="ARBA00022679"/>
    </source>
</evidence>
<dbReference type="InterPro" id="IPR050238">
    <property type="entry name" value="DNA_Rep/Repair_Clamp_Loader"/>
</dbReference>
<name>A0A2Z5V793_9COXI</name>
<organism evidence="9 10">
    <name type="scientific">Candidatus Rickettsiella viridis</name>
    <dbReference type="NCBI Taxonomy" id="676208"/>
    <lineage>
        <taxon>Bacteria</taxon>
        <taxon>Pseudomonadati</taxon>
        <taxon>Pseudomonadota</taxon>
        <taxon>Gammaproteobacteria</taxon>
        <taxon>Legionellales</taxon>
        <taxon>Coxiellaceae</taxon>
        <taxon>Rickettsiella</taxon>
    </lineage>
</organism>
<dbReference type="NCBIfam" id="TIGR00678">
    <property type="entry name" value="holB"/>
    <property type="match status" value="1"/>
</dbReference>
<evidence type="ECO:0000256" key="4">
    <source>
        <dbReference type="ARBA" id="ARBA00022695"/>
    </source>
</evidence>
<dbReference type="GO" id="GO:0009360">
    <property type="term" value="C:DNA polymerase III complex"/>
    <property type="evidence" value="ECO:0007669"/>
    <property type="project" value="InterPro"/>
</dbReference>
<evidence type="ECO:0000256" key="5">
    <source>
        <dbReference type="ARBA" id="ARBA00022705"/>
    </source>
</evidence>
<dbReference type="Gene3D" id="1.20.272.10">
    <property type="match status" value="1"/>
</dbReference>
<gene>
    <name evidence="9" type="primary">holB</name>
    <name evidence="9" type="ORF">RVIR1_07580</name>
</gene>
<protein>
    <recommendedName>
        <fullName evidence="2">DNA polymerase III subunit delta'</fullName>
        <ecNumber evidence="1">2.7.7.7</ecNumber>
    </recommendedName>
</protein>
<dbReference type="Gene3D" id="3.40.50.300">
    <property type="entry name" value="P-loop containing nucleotide triphosphate hydrolases"/>
    <property type="match status" value="1"/>
</dbReference>
<dbReference type="Pfam" id="PF09115">
    <property type="entry name" value="DNApol3-delta_C"/>
    <property type="match status" value="1"/>
</dbReference>
<dbReference type="GO" id="GO:0003887">
    <property type="term" value="F:DNA-directed DNA polymerase activity"/>
    <property type="evidence" value="ECO:0007669"/>
    <property type="project" value="UniProtKB-KW"/>
</dbReference>
<dbReference type="PANTHER" id="PTHR11669:SF8">
    <property type="entry name" value="DNA POLYMERASE III SUBUNIT DELTA"/>
    <property type="match status" value="1"/>
</dbReference>
<keyword evidence="6" id="KW-0239">DNA-directed DNA polymerase</keyword>
<dbReference type="EC" id="2.7.7.7" evidence="1"/>
<keyword evidence="5" id="KW-0235">DNA replication</keyword>
<accession>A0A2Z5V793</accession>
<evidence type="ECO:0000256" key="1">
    <source>
        <dbReference type="ARBA" id="ARBA00012417"/>
    </source>
</evidence>
<dbReference type="AlphaFoldDB" id="A0A2Z5V793"/>
<dbReference type="GO" id="GO:0008408">
    <property type="term" value="F:3'-5' exonuclease activity"/>
    <property type="evidence" value="ECO:0007669"/>
    <property type="project" value="InterPro"/>
</dbReference>
<dbReference type="InterPro" id="IPR015199">
    <property type="entry name" value="DNA_pol_III_delta_C"/>
</dbReference>
<keyword evidence="10" id="KW-1185">Reference proteome</keyword>
<evidence type="ECO:0000313" key="9">
    <source>
        <dbReference type="EMBL" id="BBB15247.1"/>
    </source>
</evidence>
<evidence type="ECO:0000256" key="2">
    <source>
        <dbReference type="ARBA" id="ARBA00014363"/>
    </source>
</evidence>
<dbReference type="Proteomes" id="UP000282483">
    <property type="component" value="Chromosome"/>
</dbReference>
<dbReference type="RefSeq" id="WP_126322718.1">
    <property type="nucleotide sequence ID" value="NZ_AP018005.1"/>
</dbReference>